<dbReference type="PROSITE" id="PS51118">
    <property type="entry name" value="HTH_HXLR"/>
    <property type="match status" value="1"/>
</dbReference>
<evidence type="ECO:0000256" key="1">
    <source>
        <dbReference type="ARBA" id="ARBA00023015"/>
    </source>
</evidence>
<dbReference type="PANTHER" id="PTHR33204:SF29">
    <property type="entry name" value="TRANSCRIPTIONAL REGULATOR"/>
    <property type="match status" value="1"/>
</dbReference>
<evidence type="ECO:0000256" key="4">
    <source>
        <dbReference type="SAM" id="MobiDB-lite"/>
    </source>
</evidence>
<dbReference type="SUPFAM" id="SSF46785">
    <property type="entry name" value="Winged helix' DNA-binding domain"/>
    <property type="match status" value="1"/>
</dbReference>
<dbReference type="Pfam" id="PF01638">
    <property type="entry name" value="HxlR"/>
    <property type="match status" value="1"/>
</dbReference>
<proteinExistence type="predicted"/>
<dbReference type="EMBL" id="MTSE01000011">
    <property type="protein sequence ID" value="OUJ72316.1"/>
    <property type="molecule type" value="Genomic_DNA"/>
</dbReference>
<dbReference type="PANTHER" id="PTHR33204">
    <property type="entry name" value="TRANSCRIPTIONAL REGULATOR, MARR FAMILY"/>
    <property type="match status" value="1"/>
</dbReference>
<dbReference type="AlphaFoldDB" id="A0A243W9T7"/>
<accession>A0A243W9T7</accession>
<protein>
    <recommendedName>
        <fullName evidence="5">HTH hxlR-type domain-containing protein</fullName>
    </recommendedName>
</protein>
<organism evidence="6 7">
    <name type="scientific">Hymenobacter crusticola</name>
    <dbReference type="NCBI Taxonomy" id="1770526"/>
    <lineage>
        <taxon>Bacteria</taxon>
        <taxon>Pseudomonadati</taxon>
        <taxon>Bacteroidota</taxon>
        <taxon>Cytophagia</taxon>
        <taxon>Cytophagales</taxon>
        <taxon>Hymenobacteraceae</taxon>
        <taxon>Hymenobacter</taxon>
    </lineage>
</organism>
<sequence length="147" mass="16259">MQQPYPRPTSAQECTGAMRSVRDALDLLGGKWKLPIIVGLIDGPKRFKQLQRDVTGITAKMLSKELKELEVNGLLTRHVEADTAPVAVTYTMAPYGENLFPVIEALRMWGQLHRTHIMHPSVADESESVLQLAPEQPSASEEVKQAG</sequence>
<dbReference type="RefSeq" id="WP_086595655.1">
    <property type="nucleotide sequence ID" value="NZ_MTSE01000011.1"/>
</dbReference>
<keyword evidence="3" id="KW-0804">Transcription</keyword>
<evidence type="ECO:0000256" key="2">
    <source>
        <dbReference type="ARBA" id="ARBA00023125"/>
    </source>
</evidence>
<evidence type="ECO:0000313" key="7">
    <source>
        <dbReference type="Proteomes" id="UP000194873"/>
    </source>
</evidence>
<dbReference type="Proteomes" id="UP000194873">
    <property type="component" value="Unassembled WGS sequence"/>
</dbReference>
<dbReference type="InterPro" id="IPR036388">
    <property type="entry name" value="WH-like_DNA-bd_sf"/>
</dbReference>
<reference evidence="6 7" key="1">
    <citation type="submission" date="2017-01" db="EMBL/GenBank/DDBJ databases">
        <title>A new Hymenobacter.</title>
        <authorList>
            <person name="Liang Y."/>
            <person name="Feng F."/>
        </authorList>
    </citation>
    <scope>NUCLEOTIDE SEQUENCE [LARGE SCALE GENOMIC DNA]</scope>
    <source>
        <strain evidence="6">MIMBbqt21</strain>
    </source>
</reference>
<name>A0A243W9T7_9BACT</name>
<evidence type="ECO:0000313" key="6">
    <source>
        <dbReference type="EMBL" id="OUJ72316.1"/>
    </source>
</evidence>
<dbReference type="GO" id="GO:0003677">
    <property type="term" value="F:DNA binding"/>
    <property type="evidence" value="ECO:0007669"/>
    <property type="project" value="UniProtKB-KW"/>
</dbReference>
<evidence type="ECO:0000259" key="5">
    <source>
        <dbReference type="PROSITE" id="PS51118"/>
    </source>
</evidence>
<feature type="domain" description="HTH hxlR-type" evidence="5">
    <location>
        <begin position="14"/>
        <end position="118"/>
    </location>
</feature>
<gene>
    <name evidence="6" type="ORF">BXP70_18835</name>
</gene>
<dbReference type="Gene3D" id="1.10.10.10">
    <property type="entry name" value="Winged helix-like DNA-binding domain superfamily/Winged helix DNA-binding domain"/>
    <property type="match status" value="1"/>
</dbReference>
<evidence type="ECO:0000256" key="3">
    <source>
        <dbReference type="ARBA" id="ARBA00023163"/>
    </source>
</evidence>
<comment type="caution">
    <text evidence="6">The sequence shown here is derived from an EMBL/GenBank/DDBJ whole genome shotgun (WGS) entry which is preliminary data.</text>
</comment>
<keyword evidence="1" id="KW-0805">Transcription regulation</keyword>
<dbReference type="InterPro" id="IPR036390">
    <property type="entry name" value="WH_DNA-bd_sf"/>
</dbReference>
<feature type="region of interest" description="Disordered" evidence="4">
    <location>
        <begin position="126"/>
        <end position="147"/>
    </location>
</feature>
<keyword evidence="2" id="KW-0238">DNA-binding</keyword>
<keyword evidence="7" id="KW-1185">Reference proteome</keyword>
<dbReference type="InterPro" id="IPR002577">
    <property type="entry name" value="HTH_HxlR"/>
</dbReference>
<dbReference type="OrthoDB" id="769662at2"/>